<dbReference type="PANTHER" id="PTHR45904:SF2">
    <property type="entry name" value="TRNA (URACIL-5-)-METHYLTRANSFERASE HOMOLOG A"/>
    <property type="match status" value="1"/>
</dbReference>
<feature type="compositionally biased region" description="Basic and acidic residues" evidence="5">
    <location>
        <begin position="269"/>
        <end position="296"/>
    </location>
</feature>
<dbReference type="Pfam" id="PF05958">
    <property type="entry name" value="tRNA_U5-meth_tr"/>
    <property type="match status" value="1"/>
</dbReference>
<evidence type="ECO:0000256" key="1">
    <source>
        <dbReference type="ARBA" id="ARBA00022603"/>
    </source>
</evidence>
<evidence type="ECO:0000256" key="5">
    <source>
        <dbReference type="SAM" id="MobiDB-lite"/>
    </source>
</evidence>
<dbReference type="SUPFAM" id="SSF53335">
    <property type="entry name" value="S-adenosyl-L-methionine-dependent methyltransferases"/>
    <property type="match status" value="1"/>
</dbReference>
<reference evidence="6 7" key="1">
    <citation type="journal article" date="2020" name="G3 (Bethesda)">
        <title>Improved Reference Genome for Cyclotella cryptica CCMP332, a Model for Cell Wall Morphogenesis, Salinity Adaptation, and Lipid Production in Diatoms (Bacillariophyta).</title>
        <authorList>
            <person name="Roberts W.R."/>
            <person name="Downey K.M."/>
            <person name="Ruck E.C."/>
            <person name="Traller J.C."/>
            <person name="Alverson A.J."/>
        </authorList>
    </citation>
    <scope>NUCLEOTIDE SEQUENCE [LARGE SCALE GENOMIC DNA]</scope>
    <source>
        <strain evidence="6 7">CCMP332</strain>
    </source>
</reference>
<evidence type="ECO:0000313" key="6">
    <source>
        <dbReference type="EMBL" id="KAL3789294.1"/>
    </source>
</evidence>
<evidence type="ECO:0000256" key="4">
    <source>
        <dbReference type="PROSITE-ProRule" id="PRU01024"/>
    </source>
</evidence>
<keyword evidence="3 4" id="KW-0949">S-adenosyl-L-methionine</keyword>
<keyword evidence="7" id="KW-1185">Reference proteome</keyword>
<dbReference type="InterPro" id="IPR010280">
    <property type="entry name" value="U5_MeTrfase_fam"/>
</dbReference>
<dbReference type="GO" id="GO:0008168">
    <property type="term" value="F:methyltransferase activity"/>
    <property type="evidence" value="ECO:0007669"/>
    <property type="project" value="UniProtKB-KW"/>
</dbReference>
<feature type="compositionally biased region" description="Polar residues" evidence="5">
    <location>
        <begin position="301"/>
        <end position="311"/>
    </location>
</feature>
<dbReference type="PROSITE" id="PS51687">
    <property type="entry name" value="SAM_MT_RNA_M5U"/>
    <property type="match status" value="1"/>
</dbReference>
<evidence type="ECO:0000256" key="3">
    <source>
        <dbReference type="ARBA" id="ARBA00022691"/>
    </source>
</evidence>
<feature type="binding site" evidence="4">
    <location>
        <position position="555"/>
    </location>
    <ligand>
        <name>S-adenosyl-L-methionine</name>
        <dbReference type="ChEBI" id="CHEBI:59789"/>
    </ligand>
</feature>
<accession>A0ABD3PMM8</accession>
<evidence type="ECO:0000256" key="2">
    <source>
        <dbReference type="ARBA" id="ARBA00022679"/>
    </source>
</evidence>
<dbReference type="InterPro" id="IPR029063">
    <property type="entry name" value="SAM-dependent_MTases_sf"/>
</dbReference>
<feature type="compositionally biased region" description="Polar residues" evidence="5">
    <location>
        <begin position="28"/>
        <end position="38"/>
    </location>
</feature>
<comment type="caution">
    <text evidence="4">Lacks conserved residue(s) required for the propagation of feature annotation.</text>
</comment>
<feature type="binding site" evidence="4">
    <location>
        <position position="499"/>
    </location>
    <ligand>
        <name>S-adenosyl-L-methionine</name>
        <dbReference type="ChEBI" id="CHEBI:59789"/>
    </ligand>
</feature>
<sequence>MNLPNADDSAAVESSLTLQEKQPDEDNTQTAQDEPSSTNDERHWDHTSKKVVVHNVLKFIRSNEIHKLTSSWTKDTDIVIVKTKKPPKENWIKVTLKEDEMVDKFIKLINEGGEGGKAMCNARGGVMFAKRANEMDDRDTNDRKRKERDDDNGDARDIKRSHVVKILSADEVRDAITPLWRKEYKDQLDVKAKEMVNKCSKNIVKEIKRKFRTLEHEAKRGHREAIKTYTWVEAKRAISVEQPVPSPQIYEYRNKCEFTCGYRHVEVKSEESVDKDTKDEGDGETKGTTEDLKPEEVNADPESSNNETPNTIKKIPAAGFLAQGWQGGVYSPHCLQNVPDWACAIADILNEYLPTSPMAPYDSKVHRGFFRSFTIRCSLRTRECMVIVLHAPAKGGVGAKEDGSDDYSEVFEAEKERLVGMLTKAVLAVPNRDFPEGHVRAARDDGSEEIRVTSVFFQEYEGLSQPGPDHPVQHVYGKTCLEERLGQCTFQISPGAFFQTNTEGAEKLYGIIVDRIKEVTQDPKQTLLFDVCCGTGTIGLTCLKEGIVGRLVGVDIAEPAILDAKVNAEKNGFLHDDNNSADDKDSFLTRFIASPAEKVLAEEMKSIPRTTPVVAVVDPARDGLHGAVVQTLRKNEKIERLVYVSCNPTGTLVRDAAMLCAPPTKKYPGRPFKPVLAQPVDMFPLTSHCEMVMTFDRMSEEEYGKYQVYLHIILLIPLLAIGTVAGALDSTSLRGRELADTKEICIYLGPAFGSQTFEIPSDKFRFFTSSARTYPATDGACDPVDVVLLTSRELEEKSFCRLFKHNLDEWWTVRVMSAATDWMLDNGFTTGACKNKNTFGTMYLKNVKATNTDDMETLYYDLVDLLSNFSYAELGKQELAETALSAHMIRTVMEDLAKTGTTGGNEHTCCPDAHRNAPYTVLAMLIFDDCFPPNVS</sequence>
<comment type="caution">
    <text evidence="6">The sequence shown here is derived from an EMBL/GenBank/DDBJ whole genome shotgun (WGS) entry which is preliminary data.</text>
</comment>
<evidence type="ECO:0000313" key="7">
    <source>
        <dbReference type="Proteomes" id="UP001516023"/>
    </source>
</evidence>
<proteinExistence type="inferred from homology"/>
<feature type="active site" description="Nucleophile" evidence="4">
    <location>
        <position position="646"/>
    </location>
</feature>
<feature type="binding site" evidence="4">
    <location>
        <position position="618"/>
    </location>
    <ligand>
        <name>S-adenosyl-L-methionine</name>
        <dbReference type="ChEBI" id="CHEBI:59789"/>
    </ligand>
</feature>
<protein>
    <submittedName>
        <fullName evidence="6">Uncharacterized protein</fullName>
    </submittedName>
</protein>
<organism evidence="6 7">
    <name type="scientific">Cyclotella cryptica</name>
    <dbReference type="NCBI Taxonomy" id="29204"/>
    <lineage>
        <taxon>Eukaryota</taxon>
        <taxon>Sar</taxon>
        <taxon>Stramenopiles</taxon>
        <taxon>Ochrophyta</taxon>
        <taxon>Bacillariophyta</taxon>
        <taxon>Coscinodiscophyceae</taxon>
        <taxon>Thalassiosirophycidae</taxon>
        <taxon>Stephanodiscales</taxon>
        <taxon>Stephanodiscaceae</taxon>
        <taxon>Cyclotella</taxon>
    </lineage>
</organism>
<dbReference type="GO" id="GO:0032259">
    <property type="term" value="P:methylation"/>
    <property type="evidence" value="ECO:0007669"/>
    <property type="project" value="UniProtKB-KW"/>
</dbReference>
<comment type="similarity">
    <text evidence="4">Belongs to the class I-like SAM-binding methyltransferase superfamily. RNA M5U methyltransferase family.</text>
</comment>
<dbReference type="AlphaFoldDB" id="A0ABD3PMM8"/>
<dbReference type="Proteomes" id="UP001516023">
    <property type="component" value="Unassembled WGS sequence"/>
</dbReference>
<feature type="region of interest" description="Disordered" evidence="5">
    <location>
        <begin position="131"/>
        <end position="155"/>
    </location>
</feature>
<dbReference type="Gene3D" id="2.40.50.1070">
    <property type="match status" value="1"/>
</dbReference>
<dbReference type="Gene3D" id="3.40.50.150">
    <property type="entry name" value="Vaccinia Virus protein VP39"/>
    <property type="match status" value="1"/>
</dbReference>
<feature type="region of interest" description="Disordered" evidence="5">
    <location>
        <begin position="269"/>
        <end position="311"/>
    </location>
</feature>
<dbReference type="PANTHER" id="PTHR45904">
    <property type="entry name" value="TRNA (URACIL-5-)-METHYLTRANSFERASE"/>
    <property type="match status" value="1"/>
</dbReference>
<keyword evidence="1 4" id="KW-0489">Methyltransferase</keyword>
<dbReference type="EMBL" id="JABMIG020000143">
    <property type="protein sequence ID" value="KAL3789294.1"/>
    <property type="molecule type" value="Genomic_DNA"/>
</dbReference>
<feature type="region of interest" description="Disordered" evidence="5">
    <location>
        <begin position="1"/>
        <end position="47"/>
    </location>
</feature>
<name>A0ABD3PMM8_9STRA</name>
<dbReference type="InterPro" id="IPR045850">
    <property type="entry name" value="TRM2_met"/>
</dbReference>
<gene>
    <name evidence="6" type="ORF">HJC23_000360</name>
</gene>
<keyword evidence="2 4" id="KW-0808">Transferase</keyword>